<keyword evidence="1" id="KW-0175">Coiled coil</keyword>
<feature type="compositionally biased region" description="Polar residues" evidence="2">
    <location>
        <begin position="1397"/>
        <end position="1415"/>
    </location>
</feature>
<protein>
    <submittedName>
        <fullName evidence="3">Uncharacterized protein</fullName>
    </submittedName>
</protein>
<feature type="region of interest" description="Disordered" evidence="2">
    <location>
        <begin position="359"/>
        <end position="391"/>
    </location>
</feature>
<gene>
    <name evidence="3" type="ORF">ZHD862_LOCUS13173</name>
</gene>
<accession>A0A814HPX8</accession>
<feature type="compositionally biased region" description="Low complexity" evidence="2">
    <location>
        <begin position="184"/>
        <end position="212"/>
    </location>
</feature>
<sequence>MFLNSMVEPDKKDHNKTADLEDTVRNLREENAKLLQLLRSQGLLLDSSINQNGKSSDNTIFPISNQQKDSTNITFDHSDITLTTNSINNINQINHQHINNHSSINQQTYNGQTIHGNQSNITPNFNTVIQTTTQPFVQNSSNTLVQNNTNLIQPINLVNFNNVSLDSIQSFFASQNNVVYLSQTSSSSSSTTPTTTTTTTTTSSSSSSASANSIITNTNVNELLPSTSSSSSTEQHQISIRPKLSLLHQHQELVPVIPKIKPEHYESITRQLSSSSSSTTTTTTNNDTTNLIDNDSNDSKYKYPRPIRPKPSSRTNSLQAYNSVVAHETKSSSSSSSFVDNNSPTCLSPSLDHQIDLSTTTTTTSLSTTANKKSSKNRVRNRNKKTSLSSTIIPSNNSTLIPIAPNLNRTLTPAIVNVQRLVTSNNSSITKRSITNKKQSKRNTKTLIHSHSENILQQNSSSSPINSFAESISGLLENFDQELIASNFLSQTTTTTTSNLLTNENNSIISTDHINLQRIVNNPIQQQEIYQSTTSMPTLDEFNIRLENDTTTILTNQTINDYNVENEQITSFMNEEDMRFVEMNFDENIFLKQFDLDDPGIKLHVHSDQNIFANILTNNNNNNNNNELLHIQQQQQQHNQINEQTIIHQNQSSLPPPPPSIYSGSSLINNNVFTTLVPLGSQRQTFKTNAFNNNNNNSTMSLLPEEGVQLTARHIEPSQVATYESSKYQDILDDLVMVTDQDALRHAQATAADDPSVVSTDFSFVLLEAANEIMKNTNIQIVEENSTVFNELQYFYPIENEQTNLEKQLETYENKQQNESEQQEQPIVILEKLQSEILTSTNLTENVLNDSINDILQYDQIHSPINHEQSTTELITPIKNLSNNLLTTKSPNNNNSELSLTNRSNNEEITSYSPISDTLIISTNFIQQQLQSIEPITKSSIMFEPISSPSNPSSPIPKEIILDSGHLNELNSDKIDSFNNDEIEELLCDTINNNNNQYEIIENQGQTSIKNSIIIDNIDQLIEQIEPSSSSSKRLELFEQTFIRYQKKYYLNLKYQQNILFNKLHEQHLTIPKVNLKYPIENFFIKEIEEQSLSPKQHIERPSLKITIRTKLPIQNSLDKKIRKIKKKKFHQQNKKKSLNNNQIETEYAGLTRFEQPLAQLYHQPSPPTSNETLLPKNEILTSPLSTIQQNDLQISTNIHSGFMINEQTPPSSIISSIEHKQNSPPLLINQTKNEKLTTNYSDLLNNNNNNDHHHQNNNTFITPPPEIDHNNLIQQKSNTYENFCQQFSNSSNKKKHRHRKSSITSSTSSKSLTNLDYAIDTEELEPVSPTPLLITANKQKHLHNQSQSSTSSSNYNDISPPYFEHQQQKYIKDHHSKKSSSSSSSSNRSSRITSSQIYQQSRSLPNHNYRTSQEPPLIPPILPVPPPPPPPIHIDPYVQTYHHFAPPPPPPYFNFPYPHPFLNPHSTTSAHFHPHSMKYHHHHPHIHPSHAYPQQYPYHAHLQRQQQYNNSNYMSSRDHHPFDR</sequence>
<feature type="region of interest" description="Disordered" evidence="2">
    <location>
        <begin position="1241"/>
        <end position="1271"/>
    </location>
</feature>
<proteinExistence type="predicted"/>
<dbReference type="Proteomes" id="UP000663864">
    <property type="component" value="Unassembled WGS sequence"/>
</dbReference>
<name>A0A814HPX8_9BILA</name>
<evidence type="ECO:0000256" key="2">
    <source>
        <dbReference type="SAM" id="MobiDB-lite"/>
    </source>
</evidence>
<feature type="region of interest" description="Disordered" evidence="2">
    <location>
        <begin position="267"/>
        <end position="316"/>
    </location>
</feature>
<feature type="compositionally biased region" description="Low complexity" evidence="2">
    <location>
        <begin position="359"/>
        <end position="369"/>
    </location>
</feature>
<feature type="compositionally biased region" description="Low complexity" evidence="2">
    <location>
        <begin position="1380"/>
        <end position="1396"/>
    </location>
</feature>
<evidence type="ECO:0000256" key="1">
    <source>
        <dbReference type="SAM" id="Coils"/>
    </source>
</evidence>
<organism evidence="3 4">
    <name type="scientific">Rotaria sordida</name>
    <dbReference type="NCBI Taxonomy" id="392033"/>
    <lineage>
        <taxon>Eukaryota</taxon>
        <taxon>Metazoa</taxon>
        <taxon>Spiralia</taxon>
        <taxon>Gnathifera</taxon>
        <taxon>Rotifera</taxon>
        <taxon>Eurotatoria</taxon>
        <taxon>Bdelloidea</taxon>
        <taxon>Philodinida</taxon>
        <taxon>Philodinidae</taxon>
        <taxon>Rotaria</taxon>
    </lineage>
</organism>
<feature type="compositionally biased region" description="Low complexity" evidence="2">
    <location>
        <begin position="273"/>
        <end position="294"/>
    </location>
</feature>
<dbReference type="EMBL" id="CAJNOT010000535">
    <property type="protein sequence ID" value="CAF1013800.1"/>
    <property type="molecule type" value="Genomic_DNA"/>
</dbReference>
<evidence type="ECO:0000313" key="4">
    <source>
        <dbReference type="Proteomes" id="UP000663864"/>
    </source>
</evidence>
<comment type="caution">
    <text evidence="3">The sequence shown here is derived from an EMBL/GenBank/DDBJ whole genome shotgun (WGS) entry which is preliminary data.</text>
</comment>
<feature type="region of interest" description="Disordered" evidence="2">
    <location>
        <begin position="1290"/>
        <end position="1310"/>
    </location>
</feature>
<reference evidence="3" key="1">
    <citation type="submission" date="2021-02" db="EMBL/GenBank/DDBJ databases">
        <authorList>
            <person name="Nowell W R."/>
        </authorList>
    </citation>
    <scope>NUCLEOTIDE SEQUENCE</scope>
</reference>
<feature type="coiled-coil region" evidence="1">
    <location>
        <begin position="798"/>
        <end position="825"/>
    </location>
</feature>
<feature type="region of interest" description="Disordered" evidence="2">
    <location>
        <begin position="182"/>
        <end position="212"/>
    </location>
</feature>
<evidence type="ECO:0000313" key="3">
    <source>
        <dbReference type="EMBL" id="CAF1013800.1"/>
    </source>
</evidence>
<feature type="compositionally biased region" description="Basic residues" evidence="2">
    <location>
        <begin position="1293"/>
        <end position="1302"/>
    </location>
</feature>
<feature type="compositionally biased region" description="Basic residues" evidence="2">
    <location>
        <begin position="373"/>
        <end position="385"/>
    </location>
</feature>
<feature type="region of interest" description="Disordered" evidence="2">
    <location>
        <begin position="1340"/>
        <end position="1421"/>
    </location>
</feature>